<sequence>VSIGVIVHTLALGGKPNLDGVLYNELLNWAWVVSKNKKACLPAIDIVYWL</sequence>
<evidence type="ECO:0000313" key="2">
    <source>
        <dbReference type="Proteomes" id="UP000636800"/>
    </source>
</evidence>
<dbReference type="EMBL" id="JADCNL010000480">
    <property type="protein sequence ID" value="KAG0447348.1"/>
    <property type="molecule type" value="Genomic_DNA"/>
</dbReference>
<protein>
    <submittedName>
        <fullName evidence="1">Uncharacterized protein</fullName>
    </submittedName>
</protein>
<gene>
    <name evidence="1" type="ORF">HPP92_028381</name>
</gene>
<reference evidence="1 2" key="1">
    <citation type="journal article" date="2020" name="Nat. Food">
        <title>A phased Vanilla planifolia genome enables genetic improvement of flavour and production.</title>
        <authorList>
            <person name="Hasing T."/>
            <person name="Tang H."/>
            <person name="Brym M."/>
            <person name="Khazi F."/>
            <person name="Huang T."/>
            <person name="Chambers A.H."/>
        </authorList>
    </citation>
    <scope>NUCLEOTIDE SEQUENCE [LARGE SCALE GENOMIC DNA]</scope>
    <source>
        <tissue evidence="1">Leaf</tissue>
    </source>
</reference>
<organism evidence="1 2">
    <name type="scientific">Vanilla planifolia</name>
    <name type="common">Vanilla</name>
    <dbReference type="NCBI Taxonomy" id="51239"/>
    <lineage>
        <taxon>Eukaryota</taxon>
        <taxon>Viridiplantae</taxon>
        <taxon>Streptophyta</taxon>
        <taxon>Embryophyta</taxon>
        <taxon>Tracheophyta</taxon>
        <taxon>Spermatophyta</taxon>
        <taxon>Magnoliopsida</taxon>
        <taxon>Liliopsida</taxon>
        <taxon>Asparagales</taxon>
        <taxon>Orchidaceae</taxon>
        <taxon>Vanilloideae</taxon>
        <taxon>Vanilleae</taxon>
        <taxon>Vanilla</taxon>
    </lineage>
</organism>
<dbReference type="OrthoDB" id="1682477at2759"/>
<comment type="caution">
    <text evidence="1">The sequence shown here is derived from an EMBL/GenBank/DDBJ whole genome shotgun (WGS) entry which is preliminary data.</text>
</comment>
<evidence type="ECO:0000313" key="1">
    <source>
        <dbReference type="EMBL" id="KAG0447348.1"/>
    </source>
</evidence>
<dbReference type="AlphaFoldDB" id="A0A835P9C9"/>
<name>A0A835P9C9_VANPL</name>
<keyword evidence="2" id="KW-1185">Reference proteome</keyword>
<dbReference type="Proteomes" id="UP000636800">
    <property type="component" value="Unassembled WGS sequence"/>
</dbReference>
<feature type="non-terminal residue" evidence="1">
    <location>
        <position position="50"/>
    </location>
</feature>
<accession>A0A835P9C9</accession>
<proteinExistence type="predicted"/>